<keyword evidence="2" id="KW-1185">Reference proteome</keyword>
<dbReference type="RefSeq" id="XP_024578646.1">
    <property type="nucleotide sequence ID" value="XM_024728140.1"/>
</dbReference>
<sequence length="95" mass="10609">MVTIAASATGLGVRKSLYLRPSVKTASLPRTALPSFSLWSWCCVGEIKVAMTITMRYHLGFSIKRMMVTIFTAFLKGVLSLEDTLEKDKLCREPH</sequence>
<organism evidence="1 2">
    <name type="scientific">Plasmopara halstedii</name>
    <name type="common">Downy mildew of sunflower</name>
    <dbReference type="NCBI Taxonomy" id="4781"/>
    <lineage>
        <taxon>Eukaryota</taxon>
        <taxon>Sar</taxon>
        <taxon>Stramenopiles</taxon>
        <taxon>Oomycota</taxon>
        <taxon>Peronosporomycetes</taxon>
        <taxon>Peronosporales</taxon>
        <taxon>Peronosporaceae</taxon>
        <taxon>Plasmopara</taxon>
    </lineage>
</organism>
<name>A0A0P1AM48_PLAHL</name>
<evidence type="ECO:0000313" key="2">
    <source>
        <dbReference type="Proteomes" id="UP000054928"/>
    </source>
</evidence>
<reference evidence="2" key="1">
    <citation type="submission" date="2014-09" db="EMBL/GenBank/DDBJ databases">
        <authorList>
            <person name="Sharma Rahul"/>
            <person name="Thines Marco"/>
        </authorList>
    </citation>
    <scope>NUCLEOTIDE SEQUENCE [LARGE SCALE GENOMIC DNA]</scope>
</reference>
<dbReference type="GeneID" id="36407620"/>
<protein>
    <submittedName>
        <fullName evidence="1">Uncharacterized protein</fullName>
    </submittedName>
</protein>
<dbReference type="AlphaFoldDB" id="A0A0P1AM48"/>
<dbReference type="EMBL" id="CCYD01000610">
    <property type="protein sequence ID" value="CEG42277.1"/>
    <property type="molecule type" value="Genomic_DNA"/>
</dbReference>
<evidence type="ECO:0000313" key="1">
    <source>
        <dbReference type="EMBL" id="CEG42277.1"/>
    </source>
</evidence>
<accession>A0A0P1AM48</accession>
<proteinExistence type="predicted"/>
<dbReference type="Proteomes" id="UP000054928">
    <property type="component" value="Unassembled WGS sequence"/>
</dbReference>